<protein>
    <recommendedName>
        <fullName evidence="3">CopG family transcriptional regulator</fullName>
    </recommendedName>
</protein>
<gene>
    <name evidence="1" type="ORF">J2S49_001115</name>
</gene>
<dbReference type="Proteomes" id="UP001235966">
    <property type="component" value="Unassembled WGS sequence"/>
</dbReference>
<evidence type="ECO:0000313" key="1">
    <source>
        <dbReference type="EMBL" id="MDP9801039.1"/>
    </source>
</evidence>
<keyword evidence="2" id="KW-1185">Reference proteome</keyword>
<evidence type="ECO:0000313" key="2">
    <source>
        <dbReference type="Proteomes" id="UP001235966"/>
    </source>
</evidence>
<name>A0ABT9NBD8_9ACTO</name>
<reference evidence="1 2" key="1">
    <citation type="submission" date="2023-07" db="EMBL/GenBank/DDBJ databases">
        <title>Sequencing the genomes of 1000 actinobacteria strains.</title>
        <authorList>
            <person name="Klenk H.-P."/>
        </authorList>
    </citation>
    <scope>NUCLEOTIDE SEQUENCE [LARGE SCALE GENOMIC DNA]</scope>
    <source>
        <strain evidence="1 2">DSM 102162</strain>
    </source>
</reference>
<comment type="caution">
    <text evidence="1">The sequence shown here is derived from an EMBL/GenBank/DDBJ whole genome shotgun (WGS) entry which is preliminary data.</text>
</comment>
<sequence length="75" mass="8578">MTDLNMTPEEWAIADDFEKGWSAERIEHAQRSWGPARIRTVLPKELAHQIAKLANEEDVDDLTIIERALSQYQAG</sequence>
<dbReference type="RefSeq" id="WP_278058678.1">
    <property type="nucleotide sequence ID" value="NZ_CP121247.1"/>
</dbReference>
<accession>A0ABT9NBD8</accession>
<organism evidence="1 2">
    <name type="scientific">Arcanobacterium wilhelmae</name>
    <dbReference type="NCBI Taxonomy" id="1803177"/>
    <lineage>
        <taxon>Bacteria</taxon>
        <taxon>Bacillati</taxon>
        <taxon>Actinomycetota</taxon>
        <taxon>Actinomycetes</taxon>
        <taxon>Actinomycetales</taxon>
        <taxon>Actinomycetaceae</taxon>
        <taxon>Arcanobacterium</taxon>
    </lineage>
</organism>
<dbReference type="EMBL" id="JAUSQW010000001">
    <property type="protein sequence ID" value="MDP9801039.1"/>
    <property type="molecule type" value="Genomic_DNA"/>
</dbReference>
<evidence type="ECO:0008006" key="3">
    <source>
        <dbReference type="Google" id="ProtNLM"/>
    </source>
</evidence>
<proteinExistence type="predicted"/>